<dbReference type="SUPFAM" id="SSF47769">
    <property type="entry name" value="SAM/Pointed domain"/>
    <property type="match status" value="1"/>
</dbReference>
<evidence type="ECO:0000259" key="8">
    <source>
        <dbReference type="PROSITE" id="PS50011"/>
    </source>
</evidence>
<feature type="domain" description="SAM" evidence="9">
    <location>
        <begin position="238"/>
        <end position="309"/>
    </location>
</feature>
<feature type="compositionally biased region" description="Basic residues" evidence="7">
    <location>
        <begin position="734"/>
        <end position="747"/>
    </location>
</feature>
<accession>A0A401S9Y0</accession>
<evidence type="ECO:0000256" key="2">
    <source>
        <dbReference type="ARBA" id="ARBA00022679"/>
    </source>
</evidence>
<feature type="domain" description="Protein kinase" evidence="8">
    <location>
        <begin position="1"/>
        <end position="162"/>
    </location>
</feature>
<dbReference type="InterPro" id="IPR001245">
    <property type="entry name" value="Ser-Thr/Tyr_kinase_cat_dom"/>
</dbReference>
<dbReference type="Gene3D" id="1.10.510.10">
    <property type="entry name" value="Transferase(Phosphotransferase) domain 1"/>
    <property type="match status" value="1"/>
</dbReference>
<dbReference type="OrthoDB" id="339325at2759"/>
<dbReference type="InterPro" id="IPR001660">
    <property type="entry name" value="SAM"/>
</dbReference>
<keyword evidence="2" id="KW-0808">Transferase</keyword>
<dbReference type="OMA" id="XSDVRTP"/>
<keyword evidence="4" id="KW-0418">Kinase</keyword>
<dbReference type="GO" id="GO:0005737">
    <property type="term" value="C:cytoplasm"/>
    <property type="evidence" value="ECO:0007669"/>
    <property type="project" value="TreeGrafter"/>
</dbReference>
<name>A0A401S9Y0_CHIPU</name>
<dbReference type="InterPro" id="IPR000719">
    <property type="entry name" value="Prot_kinase_dom"/>
</dbReference>
<dbReference type="PROSITE" id="PS50105">
    <property type="entry name" value="SAM_DOMAIN"/>
    <property type="match status" value="1"/>
</dbReference>
<dbReference type="InterPro" id="IPR013761">
    <property type="entry name" value="SAM/pointed_sf"/>
</dbReference>
<dbReference type="CDD" id="cd09529">
    <property type="entry name" value="SAM_MLTK"/>
    <property type="match status" value="1"/>
</dbReference>
<sequence>MDMDQIMTWATDIAKGMHYLHMDAPVKVIHRDLKSRNVVIAADRALKICDFGASRFHSHTTHMSLVGTFPWMAPEVIQSLPVAETCDTFSYGVVLWEMLTREIPFNGLEGLQVAWLVVEKNERLTIPKGCPASFAELLHQCWETDPKKRPNFKQVLGILEIMSHDSKLPDQCNSFLHNKAQWRCEIEATLERLKKLERDLSTKEQELKERERRLKMWEQKLVEQSSAPLLPSLDIYSWTEEDVYFWIQQLLDKGDTDCCQKGYAELFKSHHITGRRLLLLAEQDMKDMGIQSKGHIIHLKTEIEKLTLDYLNLFHFPPLIKDEDSEEDDFGEKVLNLDLLFGYHLKPGRGSQDSKWKMYVEVDGDSVALTYIKDVTFNANRQDTDIIKITKPPYLMEKWIVGISENQIVECIVNYENDVKTPKTTKHNHTITLSTANVEMKEVVLVIQAMPTNTENKFQSKCQLNVRQQWFDTLKLRRTSTGDSSQYSAILPPNQNASTSITQSQLFNLFANQDTYAAVVRRMQSPSRYHIATPLTQSRQSSSPLPTTPVLCSRLSTIHLSSEGSSLSSTTSNSILERDHITSRQSSGYQSNESNDFLFNKTTTSEGFNHISKKGVSPVFMRGSGNRHISKEYGRERSKSTPLRHYSGYQSSERRYSQSTRSHHARSWGPDRNLQKQFQQQLDTDINGVSGMKGTGTKSTKDTGKERQSKPNEGDWIKVERHKKSHKNDSFKVFRGRGRGAGRSRLF</sequence>
<dbReference type="Pfam" id="PF07714">
    <property type="entry name" value="PK_Tyr_Ser-Thr"/>
    <property type="match status" value="1"/>
</dbReference>
<reference evidence="10 11" key="1">
    <citation type="journal article" date="2018" name="Nat. Ecol. Evol.">
        <title>Shark genomes provide insights into elasmobranch evolution and the origin of vertebrates.</title>
        <authorList>
            <person name="Hara Y"/>
            <person name="Yamaguchi K"/>
            <person name="Onimaru K"/>
            <person name="Kadota M"/>
            <person name="Koyanagi M"/>
            <person name="Keeley SD"/>
            <person name="Tatsumi K"/>
            <person name="Tanaka K"/>
            <person name="Motone F"/>
            <person name="Kageyama Y"/>
            <person name="Nozu R"/>
            <person name="Adachi N"/>
            <person name="Nishimura O"/>
            <person name="Nakagawa R"/>
            <person name="Tanegashima C"/>
            <person name="Kiyatake I"/>
            <person name="Matsumoto R"/>
            <person name="Murakumo K"/>
            <person name="Nishida K"/>
            <person name="Terakita A"/>
            <person name="Kuratani S"/>
            <person name="Sato K"/>
            <person name="Hyodo S Kuraku.S."/>
        </authorList>
    </citation>
    <scope>NUCLEOTIDE SEQUENCE [LARGE SCALE GENOMIC DNA]</scope>
</reference>
<dbReference type="STRING" id="137246.A0A401S9Y0"/>
<dbReference type="FunFam" id="1.10.510.10:FF:000243">
    <property type="entry name" value="mitogen-activated protein kinase kinase kinase 20 isoform X2"/>
    <property type="match status" value="1"/>
</dbReference>
<keyword evidence="1" id="KW-0723">Serine/threonine-protein kinase</keyword>
<keyword evidence="5" id="KW-0067">ATP-binding</keyword>
<dbReference type="PROSITE" id="PS00108">
    <property type="entry name" value="PROTEIN_KINASE_ST"/>
    <property type="match status" value="1"/>
</dbReference>
<evidence type="ECO:0000256" key="7">
    <source>
        <dbReference type="SAM" id="MobiDB-lite"/>
    </source>
</evidence>
<dbReference type="PANTHER" id="PTHR44329:SF288">
    <property type="entry name" value="MITOGEN-ACTIVATED PROTEIN KINASE KINASE KINASE 20"/>
    <property type="match status" value="1"/>
</dbReference>
<dbReference type="SMART" id="SM00220">
    <property type="entry name" value="S_TKc"/>
    <property type="match status" value="1"/>
</dbReference>
<dbReference type="InterPro" id="IPR011009">
    <property type="entry name" value="Kinase-like_dom_sf"/>
</dbReference>
<feature type="region of interest" description="Disordered" evidence="7">
    <location>
        <begin position="616"/>
        <end position="747"/>
    </location>
</feature>
<evidence type="ECO:0000256" key="3">
    <source>
        <dbReference type="ARBA" id="ARBA00022741"/>
    </source>
</evidence>
<gene>
    <name evidence="10" type="ORF">chiPu_0005631</name>
</gene>
<feature type="compositionally biased region" description="Basic and acidic residues" evidence="7">
    <location>
        <begin position="699"/>
        <end position="719"/>
    </location>
</feature>
<dbReference type="EMBL" id="BEZZ01000156">
    <property type="protein sequence ID" value="GCC27207.1"/>
    <property type="molecule type" value="Genomic_DNA"/>
</dbReference>
<keyword evidence="11" id="KW-1185">Reference proteome</keyword>
<dbReference type="AlphaFoldDB" id="A0A401S9Y0"/>
<dbReference type="InterPro" id="IPR051681">
    <property type="entry name" value="Ser/Thr_Kinases-Pseudokinases"/>
</dbReference>
<dbReference type="InterPro" id="IPR008271">
    <property type="entry name" value="Ser/Thr_kinase_AS"/>
</dbReference>
<feature type="compositionally biased region" description="Basic and acidic residues" evidence="7">
    <location>
        <begin position="629"/>
        <end position="639"/>
    </location>
</feature>
<evidence type="ECO:0000256" key="4">
    <source>
        <dbReference type="ARBA" id="ARBA00022777"/>
    </source>
</evidence>
<evidence type="ECO:0000313" key="11">
    <source>
        <dbReference type="Proteomes" id="UP000287033"/>
    </source>
</evidence>
<dbReference type="PRINTS" id="PR00109">
    <property type="entry name" value="TYRKINASE"/>
</dbReference>
<dbReference type="PROSITE" id="PS50011">
    <property type="entry name" value="PROTEIN_KINASE_DOM"/>
    <property type="match status" value="1"/>
</dbReference>
<protein>
    <recommendedName>
        <fullName evidence="12">Protein kinase domain-containing protein</fullName>
    </recommendedName>
</protein>
<keyword evidence="3" id="KW-0547">Nucleotide-binding</keyword>
<dbReference type="PANTHER" id="PTHR44329">
    <property type="entry name" value="SERINE/THREONINE-PROTEIN KINASE TNNI3K-RELATED"/>
    <property type="match status" value="1"/>
</dbReference>
<organism evidence="10 11">
    <name type="scientific">Chiloscyllium punctatum</name>
    <name type="common">Brownbanded bambooshark</name>
    <name type="synonym">Hemiscyllium punctatum</name>
    <dbReference type="NCBI Taxonomy" id="137246"/>
    <lineage>
        <taxon>Eukaryota</taxon>
        <taxon>Metazoa</taxon>
        <taxon>Chordata</taxon>
        <taxon>Craniata</taxon>
        <taxon>Vertebrata</taxon>
        <taxon>Chondrichthyes</taxon>
        <taxon>Elasmobranchii</taxon>
        <taxon>Galeomorphii</taxon>
        <taxon>Galeoidea</taxon>
        <taxon>Orectolobiformes</taxon>
        <taxon>Hemiscylliidae</taxon>
        <taxon>Chiloscyllium</taxon>
    </lineage>
</organism>
<evidence type="ECO:0000256" key="5">
    <source>
        <dbReference type="ARBA" id="ARBA00022840"/>
    </source>
</evidence>
<evidence type="ECO:0000256" key="1">
    <source>
        <dbReference type="ARBA" id="ARBA00022527"/>
    </source>
</evidence>
<feature type="coiled-coil region" evidence="6">
    <location>
        <begin position="179"/>
        <end position="227"/>
    </location>
</feature>
<evidence type="ECO:0008006" key="12">
    <source>
        <dbReference type="Google" id="ProtNLM"/>
    </source>
</evidence>
<dbReference type="GO" id="GO:0004709">
    <property type="term" value="F:MAP kinase kinase kinase activity"/>
    <property type="evidence" value="ECO:0007669"/>
    <property type="project" value="TreeGrafter"/>
</dbReference>
<dbReference type="SMART" id="SM00454">
    <property type="entry name" value="SAM"/>
    <property type="match status" value="1"/>
</dbReference>
<dbReference type="Pfam" id="PF07647">
    <property type="entry name" value="SAM_2"/>
    <property type="match status" value="1"/>
</dbReference>
<keyword evidence="6" id="KW-0175">Coiled coil</keyword>
<dbReference type="SUPFAM" id="SSF56112">
    <property type="entry name" value="Protein kinase-like (PK-like)"/>
    <property type="match status" value="1"/>
</dbReference>
<evidence type="ECO:0000313" key="10">
    <source>
        <dbReference type="EMBL" id="GCC27207.1"/>
    </source>
</evidence>
<comment type="caution">
    <text evidence="10">The sequence shown here is derived from an EMBL/GenBank/DDBJ whole genome shotgun (WGS) entry which is preliminary data.</text>
</comment>
<evidence type="ECO:0000256" key="6">
    <source>
        <dbReference type="SAM" id="Coils"/>
    </source>
</evidence>
<dbReference type="Gene3D" id="1.10.150.50">
    <property type="entry name" value="Transcription Factor, Ets-1"/>
    <property type="match status" value="1"/>
</dbReference>
<proteinExistence type="predicted"/>
<evidence type="ECO:0000259" key="9">
    <source>
        <dbReference type="PROSITE" id="PS50105"/>
    </source>
</evidence>
<dbReference type="Proteomes" id="UP000287033">
    <property type="component" value="Unassembled WGS sequence"/>
</dbReference>
<feature type="compositionally biased region" description="Polar residues" evidence="7">
    <location>
        <begin position="675"/>
        <end position="684"/>
    </location>
</feature>
<dbReference type="GO" id="GO:0005524">
    <property type="term" value="F:ATP binding"/>
    <property type="evidence" value="ECO:0007669"/>
    <property type="project" value="UniProtKB-KW"/>
</dbReference>